<dbReference type="SUPFAM" id="SSF56672">
    <property type="entry name" value="DNA/RNA polymerases"/>
    <property type="match status" value="1"/>
</dbReference>
<feature type="non-terminal residue" evidence="1">
    <location>
        <position position="1"/>
    </location>
</feature>
<protein>
    <recommendedName>
        <fullName evidence="2">Reverse transcriptase domain-containing protein</fullName>
    </recommendedName>
</protein>
<organism evidence="1">
    <name type="scientific">Aphanomyces astaci</name>
    <name type="common">Crayfish plague agent</name>
    <dbReference type="NCBI Taxonomy" id="112090"/>
    <lineage>
        <taxon>Eukaryota</taxon>
        <taxon>Sar</taxon>
        <taxon>Stramenopiles</taxon>
        <taxon>Oomycota</taxon>
        <taxon>Saprolegniomycetes</taxon>
        <taxon>Saprolegniales</taxon>
        <taxon>Verrucalvaceae</taxon>
        <taxon>Aphanomyces</taxon>
    </lineage>
</organism>
<dbReference type="OrthoDB" id="115202at2759"/>
<proteinExistence type="predicted"/>
<sequence>HKSSAIKPPTAKCVQPPTDCTRMSSTATLQSTAPHRPAMSVSTELNHANDSTARSSLPMALVMMALFSSETKAGTMPLQATILQNLRGKKAMGVFNLPKYFWQFPLHPDSWDMLLLFMLNECVYTPDWVMQELVDSAHIDDIFVYADTVEEYVDVLESFFDRVAQYGFKLSPAKTILLTD</sequence>
<dbReference type="GeneID" id="20821180"/>
<dbReference type="Gene3D" id="3.30.70.270">
    <property type="match status" value="1"/>
</dbReference>
<accession>W4F8V3</accession>
<dbReference type="InterPro" id="IPR043502">
    <property type="entry name" value="DNA/RNA_pol_sf"/>
</dbReference>
<evidence type="ECO:0000313" key="1">
    <source>
        <dbReference type="EMBL" id="ETV63887.1"/>
    </source>
</evidence>
<evidence type="ECO:0008006" key="2">
    <source>
        <dbReference type="Google" id="ProtNLM"/>
    </source>
</evidence>
<dbReference type="InterPro" id="IPR043128">
    <property type="entry name" value="Rev_trsase/Diguanyl_cyclase"/>
</dbReference>
<reference evidence="1" key="1">
    <citation type="submission" date="2013-12" db="EMBL/GenBank/DDBJ databases">
        <title>The Genome Sequence of Aphanomyces astaci APO3.</title>
        <authorList>
            <consortium name="The Broad Institute Genomics Platform"/>
            <person name="Russ C."/>
            <person name="Tyler B."/>
            <person name="van West P."/>
            <person name="Dieguez-Uribeondo J."/>
            <person name="Young S.K."/>
            <person name="Zeng Q."/>
            <person name="Gargeya S."/>
            <person name="Fitzgerald M."/>
            <person name="Abouelleil A."/>
            <person name="Alvarado L."/>
            <person name="Chapman S.B."/>
            <person name="Gainer-Dewar J."/>
            <person name="Goldberg J."/>
            <person name="Griggs A."/>
            <person name="Gujja S."/>
            <person name="Hansen M."/>
            <person name="Howarth C."/>
            <person name="Imamovic A."/>
            <person name="Ireland A."/>
            <person name="Larimer J."/>
            <person name="McCowan C."/>
            <person name="Murphy C."/>
            <person name="Pearson M."/>
            <person name="Poon T.W."/>
            <person name="Priest M."/>
            <person name="Roberts A."/>
            <person name="Saif S."/>
            <person name="Shea T."/>
            <person name="Sykes S."/>
            <person name="Wortman J."/>
            <person name="Nusbaum C."/>
            <person name="Birren B."/>
        </authorList>
    </citation>
    <scope>NUCLEOTIDE SEQUENCE [LARGE SCALE GENOMIC DNA]</scope>
    <source>
        <strain evidence="1">APO3</strain>
    </source>
</reference>
<name>W4F8V3_APHAT</name>
<dbReference type="RefSeq" id="XP_009846629.1">
    <property type="nucleotide sequence ID" value="XM_009848327.1"/>
</dbReference>
<dbReference type="STRING" id="112090.W4F8V3"/>
<dbReference type="EMBL" id="KI913505">
    <property type="protein sequence ID" value="ETV63887.1"/>
    <property type="molecule type" value="Genomic_DNA"/>
</dbReference>
<dbReference type="AlphaFoldDB" id="W4F8V3"/>
<dbReference type="VEuPathDB" id="FungiDB:H257_19184"/>
<gene>
    <name evidence="1" type="ORF">H257_19184</name>
</gene>